<name>A0AA96LSR8_9BACL</name>
<feature type="domain" description="Bypass of forespore C C-terminal" evidence="2">
    <location>
        <begin position="136"/>
        <end position="212"/>
    </location>
</feature>
<dbReference type="AlphaFoldDB" id="A0AA96LSR8"/>
<reference evidence="3" key="1">
    <citation type="submission" date="2022-02" db="EMBL/GenBank/DDBJ databases">
        <title>Paenibacillus sp. MBLB1832 Whole Genome Shotgun Sequencing.</title>
        <authorList>
            <person name="Hwang C.Y."/>
            <person name="Cho E.-S."/>
            <person name="Seo M.-J."/>
        </authorList>
    </citation>
    <scope>NUCLEOTIDE SEQUENCE</scope>
    <source>
        <strain evidence="3">MBLB1832</strain>
    </source>
</reference>
<evidence type="ECO:0000313" key="3">
    <source>
        <dbReference type="EMBL" id="WNR45866.1"/>
    </source>
</evidence>
<gene>
    <name evidence="3" type="ORF">MJB10_07125</name>
</gene>
<protein>
    <submittedName>
        <fullName evidence="3">BofC C-terminal domain-containing protein</fullName>
    </submittedName>
</protein>
<proteinExistence type="predicted"/>
<evidence type="ECO:0000256" key="1">
    <source>
        <dbReference type="SAM" id="Phobius"/>
    </source>
</evidence>
<sequence>MNVHRFLKQLKRRLRWKRSWLMPWIFILVVFAAYYIYTMNDDLGDHNQKGPRGAIQATLARVVPKEDTHLQEAVKLLQTISDRRESYLLKSYVCGEERSPLGSLTSKELLGLQKQHPDWKLSIEPAGAVIFTEQIDDLSPDCKEHAVFGIDGSSNLSLFNGLPANKQIIRTFFQLNIQQLESSLPRETIAQLHEGIKVSDIEEYNSVLSTFSDYAIEAVEGAISRSKLR</sequence>
<dbReference type="KEGG" id="proo:MJB10_07125"/>
<keyword evidence="1" id="KW-1133">Transmembrane helix</keyword>
<dbReference type="RefSeq" id="WP_314802988.1">
    <property type="nucleotide sequence ID" value="NZ_CP130319.1"/>
</dbReference>
<accession>A0AA96LSR8</accession>
<keyword evidence="1" id="KW-0472">Membrane</keyword>
<evidence type="ECO:0000259" key="2">
    <source>
        <dbReference type="Pfam" id="PF08955"/>
    </source>
</evidence>
<dbReference type="InterPro" id="IPR038117">
    <property type="entry name" value="BofC_C_sf"/>
</dbReference>
<evidence type="ECO:0000313" key="4">
    <source>
        <dbReference type="Proteomes" id="UP001304650"/>
    </source>
</evidence>
<feature type="transmembrane region" description="Helical" evidence="1">
    <location>
        <begin position="20"/>
        <end position="37"/>
    </location>
</feature>
<keyword evidence="4" id="KW-1185">Reference proteome</keyword>
<dbReference type="EMBL" id="CP130319">
    <property type="protein sequence ID" value="WNR45866.1"/>
    <property type="molecule type" value="Genomic_DNA"/>
</dbReference>
<dbReference type="Proteomes" id="UP001304650">
    <property type="component" value="Chromosome"/>
</dbReference>
<keyword evidence="1" id="KW-0812">Transmembrane</keyword>
<dbReference type="Pfam" id="PF08955">
    <property type="entry name" value="BofC_C"/>
    <property type="match status" value="1"/>
</dbReference>
<organism evidence="3 4">
    <name type="scientific">Paenibacillus roseopurpureus</name>
    <dbReference type="NCBI Taxonomy" id="2918901"/>
    <lineage>
        <taxon>Bacteria</taxon>
        <taxon>Bacillati</taxon>
        <taxon>Bacillota</taxon>
        <taxon>Bacilli</taxon>
        <taxon>Bacillales</taxon>
        <taxon>Paenibacillaceae</taxon>
        <taxon>Paenibacillus</taxon>
    </lineage>
</organism>
<dbReference type="InterPro" id="IPR015050">
    <property type="entry name" value="BofC_C"/>
</dbReference>
<dbReference type="Gene3D" id="3.30.70.1740">
    <property type="entry name" value="Bypass-of-forespore C, C-terminal domain"/>
    <property type="match status" value="1"/>
</dbReference>